<dbReference type="InterPro" id="IPR035177">
    <property type="entry name" value="TssN"/>
</dbReference>
<feature type="transmembrane region" description="Helical" evidence="1">
    <location>
        <begin position="94"/>
        <end position="116"/>
    </location>
</feature>
<proteinExistence type="predicted"/>
<comment type="caution">
    <text evidence="2">The sequence shown here is derived from an EMBL/GenBank/DDBJ whole genome shotgun (WGS) entry which is preliminary data.</text>
</comment>
<name>A0A9X1T9J2_9BACT</name>
<dbReference type="AlphaFoldDB" id="A0A9X1T9J2"/>
<protein>
    <submittedName>
        <fullName evidence="2">TssN family type VI secretion system protein</fullName>
    </submittedName>
</protein>
<accession>A0A9X1T9J2</accession>
<feature type="transmembrane region" description="Helical" evidence="1">
    <location>
        <begin position="6"/>
        <end position="25"/>
    </location>
</feature>
<reference evidence="2" key="1">
    <citation type="submission" date="2021-12" db="EMBL/GenBank/DDBJ databases">
        <title>Novel species in genus Dyadobacter.</title>
        <authorList>
            <person name="Ma C."/>
        </authorList>
    </citation>
    <scope>NUCLEOTIDE SEQUENCE</scope>
    <source>
        <strain evidence="2">CY399</strain>
    </source>
</reference>
<dbReference type="Proteomes" id="UP001139700">
    <property type="component" value="Unassembled WGS sequence"/>
</dbReference>
<dbReference type="EMBL" id="JAJTTA010000002">
    <property type="protein sequence ID" value="MCF0040039.1"/>
    <property type="molecule type" value="Genomic_DNA"/>
</dbReference>
<keyword evidence="1" id="KW-0472">Membrane</keyword>
<keyword evidence="1" id="KW-1133">Transmembrane helix</keyword>
<dbReference type="RefSeq" id="WP_234612469.1">
    <property type="nucleotide sequence ID" value="NZ_CP098806.1"/>
</dbReference>
<sequence>MELFYKILPALLALLSGLAFTGILMYEKGSAMSILRWAIWLIWTFLLFAILGFVNSKTNSIITGFIVLLAMSFLMGILYLILAPMTLSWWSNDSLLDVFIAGLSLYFVGIAGYIITYNLLDHENPFQYLLLSGSPAFLLPALIFVSYELWMKIPALRYKTWTYPVNEPVPRLVPVETVRVMMNFTPVPGKNEPFEGYEVEYPGNTTLGQLFHYFISFHNKHREYRKKPIQFLSDNQLPLEWMLFKYSPQRKKIILDTEKTLFENDVKGNDIIYAISTNPIRS</sequence>
<gene>
    <name evidence="2" type="ORF">LXM24_08075</name>
</gene>
<dbReference type="Pfam" id="PF17555">
    <property type="entry name" value="TssN"/>
    <property type="match status" value="1"/>
</dbReference>
<evidence type="ECO:0000313" key="2">
    <source>
        <dbReference type="EMBL" id="MCF0040039.1"/>
    </source>
</evidence>
<feature type="transmembrane region" description="Helical" evidence="1">
    <location>
        <begin position="37"/>
        <end position="55"/>
    </location>
</feature>
<feature type="transmembrane region" description="Helical" evidence="1">
    <location>
        <begin position="61"/>
        <end position="82"/>
    </location>
</feature>
<keyword evidence="3" id="KW-1185">Reference proteome</keyword>
<feature type="transmembrane region" description="Helical" evidence="1">
    <location>
        <begin position="128"/>
        <end position="150"/>
    </location>
</feature>
<evidence type="ECO:0000313" key="3">
    <source>
        <dbReference type="Proteomes" id="UP001139700"/>
    </source>
</evidence>
<organism evidence="2 3">
    <name type="scientific">Dyadobacter fanqingshengii</name>
    <dbReference type="NCBI Taxonomy" id="2906443"/>
    <lineage>
        <taxon>Bacteria</taxon>
        <taxon>Pseudomonadati</taxon>
        <taxon>Bacteroidota</taxon>
        <taxon>Cytophagia</taxon>
        <taxon>Cytophagales</taxon>
        <taxon>Spirosomataceae</taxon>
        <taxon>Dyadobacter</taxon>
    </lineage>
</organism>
<keyword evidence="1" id="KW-0812">Transmembrane</keyword>
<evidence type="ECO:0000256" key="1">
    <source>
        <dbReference type="SAM" id="Phobius"/>
    </source>
</evidence>